<comment type="caution">
    <text evidence="3">The sequence shown here is derived from an EMBL/GenBank/DDBJ whole genome shotgun (WGS) entry which is preliminary data.</text>
</comment>
<proteinExistence type="predicted"/>
<dbReference type="SUPFAM" id="SSF88697">
    <property type="entry name" value="PUA domain-like"/>
    <property type="match status" value="1"/>
</dbReference>
<dbReference type="InterPro" id="IPR015947">
    <property type="entry name" value="PUA-like_sf"/>
</dbReference>
<evidence type="ECO:0000256" key="1">
    <source>
        <dbReference type="SAM" id="MobiDB-lite"/>
    </source>
</evidence>
<feature type="domain" description="ASCH" evidence="2">
    <location>
        <begin position="56"/>
        <end position="176"/>
    </location>
</feature>
<dbReference type="AlphaFoldDB" id="A0A2A3YJJ8"/>
<dbReference type="InterPro" id="IPR007374">
    <property type="entry name" value="ASCH_domain"/>
</dbReference>
<keyword evidence="4" id="KW-1185">Reference proteome</keyword>
<name>A0A2A3YJJ8_9MICO</name>
<sequence>MTASDRTESAGSGSASDASTASAGSAGSAASLDGADFWAEARAEHPALPVEPPEAWAFGATPDQADDMLALVLDGTKTATASAAGDYESEGEPFPAVGDLSIVLDGAGVSRAVLEVSAIEIVPFGDVTAEHALAEGEDDRTLASWRRIHQQFWADHSVHGFAPHMPVVCELFRVLHVGSPR</sequence>
<dbReference type="InterPro" id="IPR009326">
    <property type="entry name" value="DUF984"/>
</dbReference>
<dbReference type="Proteomes" id="UP000218598">
    <property type="component" value="Unassembled WGS sequence"/>
</dbReference>
<organism evidence="3 4">
    <name type="scientific">Brachybacterium alimentarium</name>
    <dbReference type="NCBI Taxonomy" id="47845"/>
    <lineage>
        <taxon>Bacteria</taxon>
        <taxon>Bacillati</taxon>
        <taxon>Actinomycetota</taxon>
        <taxon>Actinomycetes</taxon>
        <taxon>Micrococcales</taxon>
        <taxon>Dermabacteraceae</taxon>
        <taxon>Brachybacterium</taxon>
    </lineage>
</organism>
<dbReference type="Gene3D" id="3.10.400.10">
    <property type="entry name" value="Sulfate adenylyltransferase"/>
    <property type="match status" value="1"/>
</dbReference>
<dbReference type="CDD" id="cd06553">
    <property type="entry name" value="ASCH_Ef3133_like"/>
    <property type="match status" value="1"/>
</dbReference>
<evidence type="ECO:0000313" key="3">
    <source>
        <dbReference type="EMBL" id="PCC39409.1"/>
    </source>
</evidence>
<feature type="region of interest" description="Disordered" evidence="1">
    <location>
        <begin position="1"/>
        <end position="30"/>
    </location>
</feature>
<reference evidence="3 4" key="1">
    <citation type="journal article" date="2017" name="Elife">
        <title>Extensive horizontal gene transfer in cheese-associated bacteria.</title>
        <authorList>
            <person name="Bonham K.S."/>
            <person name="Wolfe B.E."/>
            <person name="Dutton R.J."/>
        </authorList>
    </citation>
    <scope>NUCLEOTIDE SEQUENCE [LARGE SCALE GENOMIC DNA]</scope>
    <source>
        <strain evidence="3 4">341_9</strain>
    </source>
</reference>
<dbReference type="Pfam" id="PF04266">
    <property type="entry name" value="ASCH"/>
    <property type="match status" value="1"/>
</dbReference>
<dbReference type="SMART" id="SM01022">
    <property type="entry name" value="ASCH"/>
    <property type="match status" value="1"/>
</dbReference>
<evidence type="ECO:0000313" key="4">
    <source>
        <dbReference type="Proteomes" id="UP000218598"/>
    </source>
</evidence>
<evidence type="ECO:0000259" key="2">
    <source>
        <dbReference type="SMART" id="SM01022"/>
    </source>
</evidence>
<feature type="compositionally biased region" description="Low complexity" evidence="1">
    <location>
        <begin position="9"/>
        <end position="30"/>
    </location>
</feature>
<protein>
    <submittedName>
        <fullName evidence="3">RNA-binding protein</fullName>
    </submittedName>
</protein>
<dbReference type="EMBL" id="NRGR01000015">
    <property type="protein sequence ID" value="PCC39409.1"/>
    <property type="molecule type" value="Genomic_DNA"/>
</dbReference>
<dbReference type="OrthoDB" id="9807542at2"/>
<dbReference type="PANTHER" id="PTHR39203">
    <property type="entry name" value="CYTOPLASMIC PROTEIN-RELATED"/>
    <property type="match status" value="1"/>
</dbReference>
<accession>A0A2A3YJJ8</accession>
<dbReference type="PANTHER" id="PTHR39203:SF1">
    <property type="entry name" value="CYTOPLASMIC PROTEIN"/>
    <property type="match status" value="1"/>
</dbReference>
<gene>
    <name evidence="3" type="ORF">CIK66_09120</name>
</gene>